<gene>
    <name evidence="1" type="ORF">CEXT_703791</name>
</gene>
<dbReference type="Proteomes" id="UP001054945">
    <property type="component" value="Unassembled WGS sequence"/>
</dbReference>
<dbReference type="AlphaFoldDB" id="A0AAV4P9Y6"/>
<sequence>MKYDDAEHPPPHLLSSTPFVEGAAKFVREENFSCVLVGKKSSGAGEKEGEWERSGLLEKAWRMRCAAVAMVMSKSASPAPSGHSCFKLNYTKMI</sequence>
<accession>A0AAV4P9Y6</accession>
<dbReference type="EMBL" id="BPLR01004080">
    <property type="protein sequence ID" value="GIX91947.1"/>
    <property type="molecule type" value="Genomic_DNA"/>
</dbReference>
<name>A0AAV4P9Y6_CAEEX</name>
<evidence type="ECO:0008006" key="3">
    <source>
        <dbReference type="Google" id="ProtNLM"/>
    </source>
</evidence>
<evidence type="ECO:0000313" key="2">
    <source>
        <dbReference type="Proteomes" id="UP001054945"/>
    </source>
</evidence>
<reference evidence="1 2" key="1">
    <citation type="submission" date="2021-06" db="EMBL/GenBank/DDBJ databases">
        <title>Caerostris extrusa draft genome.</title>
        <authorList>
            <person name="Kono N."/>
            <person name="Arakawa K."/>
        </authorList>
    </citation>
    <scope>NUCLEOTIDE SEQUENCE [LARGE SCALE GENOMIC DNA]</scope>
</reference>
<comment type="caution">
    <text evidence="1">The sequence shown here is derived from an EMBL/GenBank/DDBJ whole genome shotgun (WGS) entry which is preliminary data.</text>
</comment>
<keyword evidence="2" id="KW-1185">Reference proteome</keyword>
<protein>
    <recommendedName>
        <fullName evidence="3">UspA domain-containing protein</fullName>
    </recommendedName>
</protein>
<proteinExistence type="predicted"/>
<organism evidence="1 2">
    <name type="scientific">Caerostris extrusa</name>
    <name type="common">Bark spider</name>
    <name type="synonym">Caerostris bankana</name>
    <dbReference type="NCBI Taxonomy" id="172846"/>
    <lineage>
        <taxon>Eukaryota</taxon>
        <taxon>Metazoa</taxon>
        <taxon>Ecdysozoa</taxon>
        <taxon>Arthropoda</taxon>
        <taxon>Chelicerata</taxon>
        <taxon>Arachnida</taxon>
        <taxon>Araneae</taxon>
        <taxon>Araneomorphae</taxon>
        <taxon>Entelegynae</taxon>
        <taxon>Araneoidea</taxon>
        <taxon>Araneidae</taxon>
        <taxon>Caerostris</taxon>
    </lineage>
</organism>
<evidence type="ECO:0000313" key="1">
    <source>
        <dbReference type="EMBL" id="GIX91947.1"/>
    </source>
</evidence>